<protein>
    <recommendedName>
        <fullName evidence="11">Photoreceptor outer segment membrane glycoprotein 2</fullName>
    </recommendedName>
</protein>
<reference evidence="9" key="1">
    <citation type="submission" date="2023-07" db="EMBL/GenBank/DDBJ databases">
        <authorList>
            <person name="Stuckert A."/>
        </authorList>
    </citation>
    <scope>NUCLEOTIDE SEQUENCE</scope>
</reference>
<feature type="transmembrane region" description="Helical" evidence="8">
    <location>
        <begin position="63"/>
        <end position="83"/>
    </location>
</feature>
<keyword evidence="3 8" id="KW-0812">Transmembrane</keyword>
<dbReference type="InterPro" id="IPR008952">
    <property type="entry name" value="Tetraspanin_EC2_sf"/>
</dbReference>
<comment type="caution">
    <text evidence="9">The sequence shown here is derived from an EMBL/GenBank/DDBJ whole genome shotgun (WGS) entry which is preliminary data.</text>
</comment>
<evidence type="ECO:0000256" key="4">
    <source>
        <dbReference type="ARBA" id="ARBA00022989"/>
    </source>
</evidence>
<evidence type="ECO:0000256" key="2">
    <source>
        <dbReference type="ARBA" id="ARBA00010674"/>
    </source>
</evidence>
<dbReference type="Proteomes" id="UP001176940">
    <property type="component" value="Unassembled WGS sequence"/>
</dbReference>
<dbReference type="CDD" id="cd03162">
    <property type="entry name" value="peripherin_like_LEL"/>
    <property type="match status" value="1"/>
</dbReference>
<comment type="similarity">
    <text evidence="2">Belongs to the PRPH2/ROM1 family.</text>
</comment>
<evidence type="ECO:0008006" key="11">
    <source>
        <dbReference type="Google" id="ProtNLM"/>
    </source>
</evidence>
<feature type="region of interest" description="Disordered" evidence="7">
    <location>
        <begin position="393"/>
        <end position="422"/>
    </location>
</feature>
<evidence type="ECO:0000256" key="1">
    <source>
        <dbReference type="ARBA" id="ARBA00004141"/>
    </source>
</evidence>
<feature type="transmembrane region" description="Helical" evidence="8">
    <location>
        <begin position="95"/>
        <end position="118"/>
    </location>
</feature>
<evidence type="ECO:0000313" key="10">
    <source>
        <dbReference type="Proteomes" id="UP001176940"/>
    </source>
</evidence>
<feature type="transmembrane region" description="Helical" evidence="8">
    <location>
        <begin position="21"/>
        <end position="43"/>
    </location>
</feature>
<sequence length="422" mass="48141">MAVLKLKFSKTRRGKLAQVLWILNWLSVVTGLIIFSLGLFLKIEIKKRSELMLSGNLQSVPNMLIAVGTIACIINFFGGKICYDCSDANKFSRWKLFMLPYIICTFFFTFCVFAGAIMCYTMRNELESALYRGLKDALKFYKDTDIPGRCFLKSTIDLLQIEFRCCGNNGFRDWFEIQWISARYLDMGSKETIDRLTSNVDGKYLLDGVPFSCCNPSSPRPCIQSQMTNNSAHYNYDYLSEELNIWLQGCRQALLDYYDHLMQSIGLTVLLVWLFEVRDSIATGSVPQDWRIANVVPIFKMGSKSEPGNYRPPISGRYWLLRFYDFRLSEVRPKLSVLTGVRYLQTSMENVLILGDPESESDGWLLENSCMETAKHNFRIIKNLGKINQISTVSGKSDPNMDIPTADYGPDNVPPNSIPTDS</sequence>
<feature type="compositionally biased region" description="Pro residues" evidence="7">
    <location>
        <begin position="412"/>
        <end position="422"/>
    </location>
</feature>
<dbReference type="InterPro" id="IPR000830">
    <property type="entry name" value="Peripherin/rom-1"/>
</dbReference>
<name>A0ABN9LVJ6_9NEOB</name>
<dbReference type="InterPro" id="IPR018499">
    <property type="entry name" value="Tetraspanin/Peripherin"/>
</dbReference>
<dbReference type="Gene3D" id="1.10.1450.10">
    <property type="entry name" value="Tetraspanin"/>
    <property type="match status" value="1"/>
</dbReference>
<evidence type="ECO:0000256" key="5">
    <source>
        <dbReference type="ARBA" id="ARBA00023136"/>
    </source>
</evidence>
<evidence type="ECO:0000256" key="7">
    <source>
        <dbReference type="SAM" id="MobiDB-lite"/>
    </source>
</evidence>
<keyword evidence="10" id="KW-1185">Reference proteome</keyword>
<comment type="subcellular location">
    <subcellularLocation>
        <location evidence="1">Membrane</location>
        <topology evidence="1">Multi-pass membrane protein</topology>
    </subcellularLocation>
</comment>
<dbReference type="EMBL" id="CAUEEQ010034058">
    <property type="protein sequence ID" value="CAJ0951921.1"/>
    <property type="molecule type" value="Genomic_DNA"/>
</dbReference>
<dbReference type="PANTHER" id="PTHR19282:SF184">
    <property type="entry name" value="PERIPHERIN 2 LIKE-RELATED"/>
    <property type="match status" value="1"/>
</dbReference>
<gene>
    <name evidence="9" type="ORF">RIMI_LOCUS13657426</name>
</gene>
<evidence type="ECO:0000313" key="9">
    <source>
        <dbReference type="EMBL" id="CAJ0951921.1"/>
    </source>
</evidence>
<dbReference type="PROSITE" id="PS00930">
    <property type="entry name" value="RDS_ROM1"/>
    <property type="match status" value="1"/>
</dbReference>
<dbReference type="PANTHER" id="PTHR19282">
    <property type="entry name" value="TETRASPANIN"/>
    <property type="match status" value="1"/>
</dbReference>
<dbReference type="SUPFAM" id="SSF48652">
    <property type="entry name" value="Tetraspanin"/>
    <property type="match status" value="1"/>
</dbReference>
<dbReference type="Pfam" id="PF00335">
    <property type="entry name" value="Tetraspanin"/>
    <property type="match status" value="1"/>
</dbReference>
<organism evidence="9 10">
    <name type="scientific">Ranitomeya imitator</name>
    <name type="common">mimic poison frog</name>
    <dbReference type="NCBI Taxonomy" id="111125"/>
    <lineage>
        <taxon>Eukaryota</taxon>
        <taxon>Metazoa</taxon>
        <taxon>Chordata</taxon>
        <taxon>Craniata</taxon>
        <taxon>Vertebrata</taxon>
        <taxon>Euteleostomi</taxon>
        <taxon>Amphibia</taxon>
        <taxon>Batrachia</taxon>
        <taxon>Anura</taxon>
        <taxon>Neobatrachia</taxon>
        <taxon>Hyloidea</taxon>
        <taxon>Dendrobatidae</taxon>
        <taxon>Dendrobatinae</taxon>
        <taxon>Ranitomeya</taxon>
    </lineage>
</organism>
<dbReference type="PRINTS" id="PR00218">
    <property type="entry name" value="PERIPHERNRDS"/>
</dbReference>
<dbReference type="InterPro" id="IPR042026">
    <property type="entry name" value="Peripherin_LEL"/>
</dbReference>
<dbReference type="InterPro" id="IPR018498">
    <property type="entry name" value="Peripherin/rom-1_CS"/>
</dbReference>
<proteinExistence type="inferred from homology"/>
<accession>A0ABN9LVJ6</accession>
<keyword evidence="5 8" id="KW-0472">Membrane</keyword>
<keyword evidence="4 8" id="KW-1133">Transmembrane helix</keyword>
<keyword evidence="6" id="KW-0325">Glycoprotein</keyword>
<evidence type="ECO:0000256" key="6">
    <source>
        <dbReference type="ARBA" id="ARBA00023180"/>
    </source>
</evidence>
<evidence type="ECO:0000256" key="8">
    <source>
        <dbReference type="SAM" id="Phobius"/>
    </source>
</evidence>
<evidence type="ECO:0000256" key="3">
    <source>
        <dbReference type="ARBA" id="ARBA00022692"/>
    </source>
</evidence>